<dbReference type="SUPFAM" id="SSF48452">
    <property type="entry name" value="TPR-like"/>
    <property type="match status" value="2"/>
</dbReference>
<dbReference type="InterPro" id="IPR011990">
    <property type="entry name" value="TPR-like_helical_dom_sf"/>
</dbReference>
<reference evidence="3 4" key="1">
    <citation type="submission" date="2023-10" db="EMBL/GenBank/DDBJ databases">
        <title>Complete genome sequence of a Sphingomonadaceae bacterium.</title>
        <authorList>
            <person name="Yan C."/>
        </authorList>
    </citation>
    <scope>NUCLEOTIDE SEQUENCE [LARGE SCALE GENOMIC DNA]</scope>
    <source>
        <strain evidence="3 4">SCSIO 66989</strain>
    </source>
</reference>
<evidence type="ECO:0000256" key="2">
    <source>
        <dbReference type="ARBA" id="ARBA00022803"/>
    </source>
</evidence>
<dbReference type="AlphaFoldDB" id="A0AA97I2R1"/>
<protein>
    <submittedName>
        <fullName evidence="3">Tetratricopeptide repeat protein</fullName>
    </submittedName>
</protein>
<dbReference type="SMART" id="SM00028">
    <property type="entry name" value="TPR"/>
    <property type="match status" value="7"/>
</dbReference>
<dbReference type="RefSeq" id="WP_317084280.1">
    <property type="nucleotide sequence ID" value="NZ_CP136594.1"/>
</dbReference>
<keyword evidence="4" id="KW-1185">Reference proteome</keyword>
<dbReference type="InterPro" id="IPR051012">
    <property type="entry name" value="CellSynth/LPSAsmb/PSIAsmb"/>
</dbReference>
<accession>A0AA97I2R1</accession>
<dbReference type="Gene3D" id="1.25.40.10">
    <property type="entry name" value="Tetratricopeptide repeat domain"/>
    <property type="match status" value="2"/>
</dbReference>
<dbReference type="InterPro" id="IPR019734">
    <property type="entry name" value="TPR_rpt"/>
</dbReference>
<dbReference type="PANTHER" id="PTHR45586:SF1">
    <property type="entry name" value="LIPOPOLYSACCHARIDE ASSEMBLY PROTEIN B"/>
    <property type="match status" value="1"/>
</dbReference>
<organism evidence="3 4">
    <name type="scientific">Alterisphingorhabdus coralli</name>
    <dbReference type="NCBI Taxonomy" id="3071408"/>
    <lineage>
        <taxon>Bacteria</taxon>
        <taxon>Pseudomonadati</taxon>
        <taxon>Pseudomonadota</taxon>
        <taxon>Alphaproteobacteria</taxon>
        <taxon>Sphingomonadales</taxon>
        <taxon>Sphingomonadaceae</taxon>
        <taxon>Alterisphingorhabdus (ex Yan et al. 2024)</taxon>
    </lineage>
</organism>
<evidence type="ECO:0000256" key="1">
    <source>
        <dbReference type="ARBA" id="ARBA00022737"/>
    </source>
</evidence>
<dbReference type="Pfam" id="PF13432">
    <property type="entry name" value="TPR_16"/>
    <property type="match status" value="3"/>
</dbReference>
<name>A0AA97I2R1_9SPHN</name>
<dbReference type="SUPFAM" id="SSF81901">
    <property type="entry name" value="HCP-like"/>
    <property type="match status" value="1"/>
</dbReference>
<dbReference type="EMBL" id="CP136594">
    <property type="protein sequence ID" value="WOE76518.1"/>
    <property type="molecule type" value="Genomic_DNA"/>
</dbReference>
<keyword evidence="1" id="KW-0677">Repeat</keyword>
<sequence length="661" mass="73059">MPRLSRFNAACKRHWRAAMLSIAIGTMLSIGPVAGQSDAARDAAARAEQSIGKGDYRAARIEMLNAISEAPDWAEARLLQAEIYLRLRDPLAAEAELRRAREFGTPDEQLRHLMGHALQLQGQLDRARKWLTEGPVARKHLAYAQRILAEVYLADGDRDRARAAYDAAIAADGSDPMLWVSIARYRYLDGDQKGAIDAADFAVQLAPQSIDALLYRGELARSQFGLIPALPWFERALEINPDHIPTLIAYGETLGDAGRMTDMLAVARKIIALEPGNDRGLFLQAVLAARARQFDLARSIMLKTQNRLDDQAAPALLRCALELEVDNLAQAEEHCATVLRRQPHNLFAGNLAMRGMAGGSDREMFFALVAEHGLLTTPNSFRLLLAARAYEADGNRPMAADFINRASRAPHRPYILVPEPSGLSELEAAIQASPGDAGAEVRLIRKLLTLDRYVEALRRAKSLQRRFPGVADAHLLVGDVHMLSNRPEEGFSAYQEAGKLRFTFDVMVRLHDALADLGRDEDKAATLRSFLANNPAHLRAKHMLGTAYLDAERWELARVTLSEVSARLGGNVPLLLADLAWAELNAGAPEKAQRTAAQAYRTLPMNPVVTYVYGQVLAEDDTRLRDAIDLFEKAVQLAPQDQRFRASLRDAKRRYAALDKA</sequence>
<dbReference type="Proteomes" id="UP001302429">
    <property type="component" value="Chromosome"/>
</dbReference>
<gene>
    <name evidence="3" type="ORF">RB602_07330</name>
</gene>
<dbReference type="PANTHER" id="PTHR45586">
    <property type="entry name" value="TPR REPEAT-CONTAINING PROTEIN PA4667"/>
    <property type="match status" value="1"/>
</dbReference>
<proteinExistence type="predicted"/>
<dbReference type="KEGG" id="acoa:RB602_07330"/>
<evidence type="ECO:0000313" key="3">
    <source>
        <dbReference type="EMBL" id="WOE76518.1"/>
    </source>
</evidence>
<evidence type="ECO:0000313" key="4">
    <source>
        <dbReference type="Proteomes" id="UP001302429"/>
    </source>
</evidence>
<keyword evidence="2" id="KW-0802">TPR repeat</keyword>